<dbReference type="EMBL" id="CP025544">
    <property type="protein sequence ID" value="AXK60947.1"/>
    <property type="molecule type" value="Genomic_DNA"/>
</dbReference>
<feature type="domain" description="VWFA" evidence="6">
    <location>
        <begin position="32"/>
        <end position="226"/>
    </location>
</feature>
<accession>A0A345ZCD0</accession>
<dbReference type="Proteomes" id="UP000254834">
    <property type="component" value="Chromosome"/>
</dbReference>
<evidence type="ECO:0000256" key="2">
    <source>
        <dbReference type="ARBA" id="ARBA00022692"/>
    </source>
</evidence>
<dbReference type="PROSITE" id="PS50234">
    <property type="entry name" value="VWFA"/>
    <property type="match status" value="1"/>
</dbReference>
<gene>
    <name evidence="7" type="ORF">C0J27_04395</name>
</gene>
<keyword evidence="3 5" id="KW-1133">Transmembrane helix</keyword>
<organism evidence="7 8">
    <name type="scientific">Candidatus Chromulinivorax destructor</name>
    <dbReference type="NCBI Taxonomy" id="2066483"/>
    <lineage>
        <taxon>Bacteria</taxon>
        <taxon>Candidatus Babelota</taxon>
        <taxon>Candidatus Babeliae</taxon>
        <taxon>Candidatus Babeliales</taxon>
        <taxon>Candidatus Chromulinivoraceae</taxon>
        <taxon>Candidatus Chromulinivorax</taxon>
    </lineage>
</organism>
<evidence type="ECO:0000313" key="7">
    <source>
        <dbReference type="EMBL" id="AXK60947.1"/>
    </source>
</evidence>
<feature type="transmembrane region" description="Helical" evidence="5">
    <location>
        <begin position="245"/>
        <end position="270"/>
    </location>
</feature>
<dbReference type="AlphaFoldDB" id="A0A345ZCD0"/>
<dbReference type="InterPro" id="IPR036465">
    <property type="entry name" value="vWFA_dom_sf"/>
</dbReference>
<keyword evidence="2 5" id="KW-0812">Transmembrane</keyword>
<evidence type="ECO:0000259" key="6">
    <source>
        <dbReference type="PROSITE" id="PS50234"/>
    </source>
</evidence>
<dbReference type="Pfam" id="PF13519">
    <property type="entry name" value="VWA_2"/>
    <property type="match status" value="1"/>
</dbReference>
<sequence length="271" mass="30234">MVRFLILSLMILLLAKPQLVDQKSKVTVEGIDIMMVLDVSGSMNFFDDIKDNRSRLDIAKQEAINFIKKRHNDAIGIVIFGQYAMTACPLTLDKKILESSISSLFISQHDSIHSGTVISQAVITASRRLQKSESKSKIIILLTDGDPSEYDFPIEDSIEIAKLLGVKVYTIGIGSRGVAYLKGPFGMTSVPNQFNIELLEKIAEETGGKCFSAKKSQDIAKIYNEIDALEKSKFQSDIYTKYYDYFIPIVFGLLCLILAELLISTCIWAIL</sequence>
<dbReference type="PANTHER" id="PTHR22550">
    <property type="entry name" value="SPORE GERMINATION PROTEIN"/>
    <property type="match status" value="1"/>
</dbReference>
<reference evidence="7 8" key="1">
    <citation type="submission" date="2017-12" db="EMBL/GenBank/DDBJ databases">
        <title>Chromulinavorax destructans is a abundant pathogen of dominant heterotrophic picoflagllates.</title>
        <authorList>
            <person name="Deeg C.M."/>
            <person name="Zimmer M."/>
            <person name="Suttle C.A."/>
        </authorList>
    </citation>
    <scope>NUCLEOTIDE SEQUENCE [LARGE SCALE GENOMIC DNA]</scope>
    <source>
        <strain evidence="7 8">SeV1</strain>
    </source>
</reference>
<dbReference type="SMART" id="SM00327">
    <property type="entry name" value="VWA"/>
    <property type="match status" value="1"/>
</dbReference>
<protein>
    <recommendedName>
        <fullName evidence="6">VWFA domain-containing protein</fullName>
    </recommendedName>
</protein>
<dbReference type="PANTHER" id="PTHR22550:SF5">
    <property type="entry name" value="LEUCINE ZIPPER PROTEIN 4"/>
    <property type="match status" value="1"/>
</dbReference>
<keyword evidence="4 5" id="KW-0472">Membrane</keyword>
<dbReference type="Gene3D" id="3.40.50.410">
    <property type="entry name" value="von Willebrand factor, type A domain"/>
    <property type="match status" value="1"/>
</dbReference>
<evidence type="ECO:0000256" key="3">
    <source>
        <dbReference type="ARBA" id="ARBA00022989"/>
    </source>
</evidence>
<dbReference type="OrthoDB" id="6206554at2"/>
<proteinExistence type="predicted"/>
<evidence type="ECO:0000256" key="4">
    <source>
        <dbReference type="ARBA" id="ARBA00023136"/>
    </source>
</evidence>
<dbReference type="RefSeq" id="WP_115585962.1">
    <property type="nucleotide sequence ID" value="NZ_CP025544.1"/>
</dbReference>
<evidence type="ECO:0000256" key="5">
    <source>
        <dbReference type="SAM" id="Phobius"/>
    </source>
</evidence>
<evidence type="ECO:0000313" key="8">
    <source>
        <dbReference type="Proteomes" id="UP000254834"/>
    </source>
</evidence>
<dbReference type="InterPro" id="IPR050768">
    <property type="entry name" value="UPF0353/GerABKA_families"/>
</dbReference>
<name>A0A345ZCD0_9BACT</name>
<evidence type="ECO:0000256" key="1">
    <source>
        <dbReference type="ARBA" id="ARBA00022475"/>
    </source>
</evidence>
<dbReference type="SUPFAM" id="SSF53300">
    <property type="entry name" value="vWA-like"/>
    <property type="match status" value="1"/>
</dbReference>
<dbReference type="InterPro" id="IPR002035">
    <property type="entry name" value="VWF_A"/>
</dbReference>
<keyword evidence="1" id="KW-1003">Cell membrane</keyword>
<keyword evidence="8" id="KW-1185">Reference proteome</keyword>
<dbReference type="KEGG" id="cdes:C0J27_04395"/>